<evidence type="ECO:0000313" key="2">
    <source>
        <dbReference type="EMBL" id="SEJ51499.1"/>
    </source>
</evidence>
<feature type="chain" id="PRO_5011445589" evidence="1">
    <location>
        <begin position="18"/>
        <end position="41"/>
    </location>
</feature>
<evidence type="ECO:0000256" key="1">
    <source>
        <dbReference type="SAM" id="SignalP"/>
    </source>
</evidence>
<proteinExistence type="predicted"/>
<evidence type="ECO:0000313" key="3">
    <source>
        <dbReference type="Proteomes" id="UP000199379"/>
    </source>
</evidence>
<dbReference type="AlphaFoldDB" id="A0A1H6ZDI4"/>
<accession>A0A1H6ZDI4</accession>
<keyword evidence="3" id="KW-1185">Reference proteome</keyword>
<feature type="signal peptide" evidence="1">
    <location>
        <begin position="1"/>
        <end position="17"/>
    </location>
</feature>
<organism evidence="2 3">
    <name type="scientific">Cribrihabitans marinus</name>
    <dbReference type="NCBI Taxonomy" id="1227549"/>
    <lineage>
        <taxon>Bacteria</taxon>
        <taxon>Pseudomonadati</taxon>
        <taxon>Pseudomonadota</taxon>
        <taxon>Alphaproteobacteria</taxon>
        <taxon>Rhodobacterales</taxon>
        <taxon>Paracoccaceae</taxon>
        <taxon>Cribrihabitans</taxon>
    </lineage>
</organism>
<keyword evidence="1" id="KW-0732">Signal</keyword>
<name>A0A1H6ZDI4_9RHOB</name>
<reference evidence="2 3" key="1">
    <citation type="submission" date="2016-10" db="EMBL/GenBank/DDBJ databases">
        <authorList>
            <person name="de Groot N.N."/>
        </authorList>
    </citation>
    <scope>NUCLEOTIDE SEQUENCE [LARGE SCALE GENOMIC DNA]</scope>
    <source>
        <strain evidence="2 3">DSM 29340</strain>
    </source>
</reference>
<sequence>MKAFLAAVAAMIVITAAAPLVLQEVGFSAADATTGPDVRLD</sequence>
<dbReference type="RefSeq" id="WP_268236014.1">
    <property type="nucleotide sequence ID" value="NZ_BMGV01000005.1"/>
</dbReference>
<dbReference type="Proteomes" id="UP000199379">
    <property type="component" value="Unassembled WGS sequence"/>
</dbReference>
<gene>
    <name evidence="2" type="ORF">SAMN05444007_105104</name>
</gene>
<protein>
    <submittedName>
        <fullName evidence="2">Uncharacterized protein</fullName>
    </submittedName>
</protein>
<dbReference type="STRING" id="1227549.SAMN05444007_105104"/>
<dbReference type="EMBL" id="FNYD01000005">
    <property type="protein sequence ID" value="SEJ51499.1"/>
    <property type="molecule type" value="Genomic_DNA"/>
</dbReference>